<dbReference type="PANTHER" id="PTHR48106">
    <property type="entry name" value="QUINONE OXIDOREDUCTASE PIG3-RELATED"/>
    <property type="match status" value="1"/>
</dbReference>
<dbReference type="Pfam" id="PF00107">
    <property type="entry name" value="ADH_zinc_N"/>
    <property type="match status" value="1"/>
</dbReference>
<reference evidence="5" key="1">
    <citation type="journal article" date="2019" name="Int. J. Syst. Evol. Microbiol.">
        <title>The Global Catalogue of Microorganisms (GCM) 10K type strain sequencing project: providing services to taxonomists for standard genome sequencing and annotation.</title>
        <authorList>
            <consortium name="The Broad Institute Genomics Platform"/>
            <consortium name="The Broad Institute Genome Sequencing Center for Infectious Disease"/>
            <person name="Wu L."/>
            <person name="Ma J."/>
        </authorList>
    </citation>
    <scope>NUCLEOTIDE SEQUENCE [LARGE SCALE GENOMIC DNA]</scope>
    <source>
        <strain evidence="5">JCM 18303</strain>
    </source>
</reference>
<evidence type="ECO:0000313" key="4">
    <source>
        <dbReference type="EMBL" id="GAA5169568.1"/>
    </source>
</evidence>
<dbReference type="CDD" id="cd05276">
    <property type="entry name" value="p53_inducible_oxidoreductase"/>
    <property type="match status" value="1"/>
</dbReference>
<dbReference type="PANTHER" id="PTHR48106:SF8">
    <property type="entry name" value="OS02G0805600 PROTEIN"/>
    <property type="match status" value="1"/>
</dbReference>
<dbReference type="SUPFAM" id="SSF51735">
    <property type="entry name" value="NAD(P)-binding Rossmann-fold domains"/>
    <property type="match status" value="1"/>
</dbReference>
<dbReference type="Gene3D" id="3.90.180.10">
    <property type="entry name" value="Medium-chain alcohol dehydrogenases, catalytic domain"/>
    <property type="match status" value="1"/>
</dbReference>
<dbReference type="SUPFAM" id="SSF50129">
    <property type="entry name" value="GroES-like"/>
    <property type="match status" value="1"/>
</dbReference>
<feature type="domain" description="Enoyl reductase (ER)" evidence="3">
    <location>
        <begin position="10"/>
        <end position="326"/>
    </location>
</feature>
<gene>
    <name evidence="4" type="ORF">GCM10023321_65400</name>
</gene>
<dbReference type="InterPro" id="IPR013149">
    <property type="entry name" value="ADH-like_C"/>
</dbReference>
<dbReference type="NCBIfam" id="TIGR02824">
    <property type="entry name" value="quinone_pig3"/>
    <property type="match status" value="1"/>
</dbReference>
<dbReference type="InterPro" id="IPR020843">
    <property type="entry name" value="ER"/>
</dbReference>
<keyword evidence="5" id="KW-1185">Reference proteome</keyword>
<dbReference type="InterPro" id="IPR036291">
    <property type="entry name" value="NAD(P)-bd_dom_sf"/>
</dbReference>
<dbReference type="InterPro" id="IPR013154">
    <property type="entry name" value="ADH-like_N"/>
</dbReference>
<proteinExistence type="predicted"/>
<organism evidence="4 5">
    <name type="scientific">Pseudonocardia eucalypti</name>
    <dbReference type="NCBI Taxonomy" id="648755"/>
    <lineage>
        <taxon>Bacteria</taxon>
        <taxon>Bacillati</taxon>
        <taxon>Actinomycetota</taxon>
        <taxon>Actinomycetes</taxon>
        <taxon>Pseudonocardiales</taxon>
        <taxon>Pseudonocardiaceae</taxon>
        <taxon>Pseudonocardia</taxon>
    </lineage>
</organism>
<name>A0ABP9QZA0_9PSEU</name>
<dbReference type="SMART" id="SM00829">
    <property type="entry name" value="PKS_ER"/>
    <property type="match status" value="1"/>
</dbReference>
<dbReference type="EMBL" id="BAABJP010000043">
    <property type="protein sequence ID" value="GAA5169568.1"/>
    <property type="molecule type" value="Genomic_DNA"/>
</dbReference>
<evidence type="ECO:0000313" key="5">
    <source>
        <dbReference type="Proteomes" id="UP001428817"/>
    </source>
</evidence>
<keyword evidence="2" id="KW-0560">Oxidoreductase</keyword>
<evidence type="ECO:0000259" key="3">
    <source>
        <dbReference type="SMART" id="SM00829"/>
    </source>
</evidence>
<sequence>MYAITVREPGGPEVLEWTEVDDPAPGPGEVLIDVAATAVNRADLLQRQGFYPPPPGASPIIGLECAGRVAALGEGVEGWHTGDEVCALLSGGGYAQKVAVPAGQVLPAPPGWSLTDAGGLPEVACTVWSNLFDVANLRAGELVLIQGGTGGIGTHAIQVAAAVGARVAATAGSEDRRERCLSLGAELALDYRSEKIAEELREATEGRGADVILDNMGAAALADNIDRLAPGGRLVIIGLQGGVKAEINLNAMLRKRASVTATNLRGRPTAGPDGKAAIVAAVRAGLWPLLESGQVKPVVQETLPLNEAGRAHQLLTDGGVVGKLVLANPDF</sequence>
<dbReference type="InterPro" id="IPR014189">
    <property type="entry name" value="Quinone_OxRdtase_PIG3"/>
</dbReference>
<dbReference type="Pfam" id="PF08240">
    <property type="entry name" value="ADH_N"/>
    <property type="match status" value="1"/>
</dbReference>
<dbReference type="InterPro" id="IPR011032">
    <property type="entry name" value="GroES-like_sf"/>
</dbReference>
<evidence type="ECO:0000256" key="2">
    <source>
        <dbReference type="ARBA" id="ARBA00023002"/>
    </source>
</evidence>
<dbReference type="RefSeq" id="WP_185066296.1">
    <property type="nucleotide sequence ID" value="NZ_BAABJP010000043.1"/>
</dbReference>
<keyword evidence="1" id="KW-0521">NADP</keyword>
<dbReference type="Gene3D" id="3.40.50.720">
    <property type="entry name" value="NAD(P)-binding Rossmann-like Domain"/>
    <property type="match status" value="1"/>
</dbReference>
<comment type="caution">
    <text evidence="4">The sequence shown here is derived from an EMBL/GenBank/DDBJ whole genome shotgun (WGS) entry which is preliminary data.</text>
</comment>
<dbReference type="Proteomes" id="UP001428817">
    <property type="component" value="Unassembled WGS sequence"/>
</dbReference>
<evidence type="ECO:0000256" key="1">
    <source>
        <dbReference type="ARBA" id="ARBA00022857"/>
    </source>
</evidence>
<accession>A0ABP9QZA0</accession>
<protein>
    <submittedName>
        <fullName evidence="4">NAD(P)H-quinone oxidoreductase</fullName>
    </submittedName>
</protein>